<dbReference type="Gene3D" id="3.30.230.70">
    <property type="entry name" value="GHMP Kinase, N-terminal domain"/>
    <property type="match status" value="1"/>
</dbReference>
<evidence type="ECO:0000256" key="1">
    <source>
        <dbReference type="ARBA" id="ARBA00004123"/>
    </source>
</evidence>
<sequence>MVVFDSFPPLTPISENKSLVKNFDSSTLKKENPGNFSIISENKVLIRNDDRQFEELRAITIRTGVIENADGSAYFSIGNTKVLCGIYGPNLCKQNPIEDGLSVSVEYTIGSFCRDSALAKSKVNTENIEIKSDEKIKSILLEKVISSVICHEKYKRSSIDCYFYIIDDDGSAFSAAISAACLSLCNAKIEIIGLFSATNIIAVNSNSLFNHDGKKQTEDEYSMILDPTYNEISYLGASNYSTLEIGLCTIRNQVVYLSANGDFFKDPKRIEEGFSLAEASCSAIVDEIKDHLTSEFNTNFNES</sequence>
<dbReference type="GO" id="GO:0006364">
    <property type="term" value="P:rRNA processing"/>
    <property type="evidence" value="ECO:0007669"/>
    <property type="project" value="UniProtKB-KW"/>
</dbReference>
<proteinExistence type="inferred from homology"/>
<evidence type="ECO:0000313" key="11">
    <source>
        <dbReference type="EMBL" id="PPS97888.1"/>
    </source>
</evidence>
<accession>A0A0S4TI67</accession>
<dbReference type="GO" id="GO:0005730">
    <property type="term" value="C:nucleolus"/>
    <property type="evidence" value="ECO:0007669"/>
    <property type="project" value="TreeGrafter"/>
</dbReference>
<dbReference type="InterPro" id="IPR020568">
    <property type="entry name" value="Ribosomal_Su5_D2-typ_SF"/>
</dbReference>
<evidence type="ECO:0000256" key="2">
    <source>
        <dbReference type="ARBA" id="ARBA00004496"/>
    </source>
</evidence>
<protein>
    <submittedName>
        <fullName evidence="11">Exosomal RNAse PH</fullName>
    </submittedName>
</protein>
<dbReference type="Proteomes" id="UP000199752">
    <property type="component" value="Chromosome 6"/>
</dbReference>
<dbReference type="VEuPathDB" id="CryptoDB:GY17_00000366"/>
<dbReference type="GO" id="GO:0003723">
    <property type="term" value="F:RNA binding"/>
    <property type="evidence" value="ECO:0007669"/>
    <property type="project" value="UniProtKB-KW"/>
</dbReference>
<dbReference type="OrthoDB" id="27298at2759"/>
<dbReference type="SUPFAM" id="SSF54211">
    <property type="entry name" value="Ribosomal protein S5 domain 2-like"/>
    <property type="match status" value="1"/>
</dbReference>
<evidence type="ECO:0000256" key="4">
    <source>
        <dbReference type="ARBA" id="ARBA00022490"/>
    </source>
</evidence>
<dbReference type="SUPFAM" id="SSF55666">
    <property type="entry name" value="Ribonuclease PH domain 2-like"/>
    <property type="match status" value="1"/>
</dbReference>
<dbReference type="VEuPathDB" id="CryptoDB:ChTU502y2012_415g0260"/>
<evidence type="ECO:0000313" key="12">
    <source>
        <dbReference type="Proteomes" id="UP001429100"/>
    </source>
</evidence>
<keyword evidence="7" id="KW-0694">RNA-binding</keyword>
<evidence type="ECO:0000256" key="3">
    <source>
        <dbReference type="ARBA" id="ARBA00006678"/>
    </source>
</evidence>
<dbReference type="GO" id="GO:0016075">
    <property type="term" value="P:rRNA catabolic process"/>
    <property type="evidence" value="ECO:0007669"/>
    <property type="project" value="TreeGrafter"/>
</dbReference>
<evidence type="ECO:0000256" key="7">
    <source>
        <dbReference type="ARBA" id="ARBA00022884"/>
    </source>
</evidence>
<dbReference type="VEuPathDB" id="CryptoDB:CHUDEA6_3540"/>
<keyword evidence="4" id="KW-0963">Cytoplasm</keyword>
<dbReference type="GO" id="GO:0034475">
    <property type="term" value="P:U4 snRNA 3'-end processing"/>
    <property type="evidence" value="ECO:0007669"/>
    <property type="project" value="TreeGrafter"/>
</dbReference>
<dbReference type="EMBL" id="LN877952">
    <property type="protein sequence ID" value="CUV06779.1"/>
    <property type="molecule type" value="Genomic_DNA"/>
</dbReference>
<reference evidence="11 12" key="3">
    <citation type="submission" date="2017-10" db="EMBL/GenBank/DDBJ databases">
        <title>Consistent, comparative and evidence-based genome annotation and re-annotation for the closely-related species, Cryptosporidium parvum, C. hominis and C. tyzzeri.</title>
        <authorList>
            <person name="Baptista R.P."/>
            <person name="Li Y."/>
            <person name="Sateriale A."/>
            <person name="Striepen B."/>
            <person name="Kissinger J.C."/>
        </authorList>
    </citation>
    <scope>NUCLEOTIDE SEQUENCE [LARGE SCALE GENOMIC DNA]</scope>
    <source>
        <strain evidence="11">30976</strain>
    </source>
</reference>
<dbReference type="InterPro" id="IPR036345">
    <property type="entry name" value="ExoRNase_PH_dom2_sf"/>
</dbReference>
<keyword evidence="6" id="KW-0271">Exosome</keyword>
<dbReference type="GO" id="GO:0071028">
    <property type="term" value="P:nuclear mRNA surveillance"/>
    <property type="evidence" value="ECO:0007669"/>
    <property type="project" value="TreeGrafter"/>
</dbReference>
<comment type="similarity">
    <text evidence="3">Belongs to the RNase PH family.</text>
</comment>
<dbReference type="AlphaFoldDB" id="A0A0S4TI67"/>
<evidence type="ECO:0000313" key="10">
    <source>
        <dbReference type="EMBL" id="CUV06779.1"/>
    </source>
</evidence>
<evidence type="ECO:0000259" key="9">
    <source>
        <dbReference type="Pfam" id="PF01138"/>
    </source>
</evidence>
<dbReference type="InterPro" id="IPR050080">
    <property type="entry name" value="RNase_PH"/>
</dbReference>
<reference evidence="10" key="2">
    <citation type="submission" date="2015-08" db="EMBL/GenBank/DDBJ databases">
        <authorList>
            <person name="Babu N.S."/>
            <person name="Beckwith C.J."/>
            <person name="Beseler K.G."/>
            <person name="Brison A."/>
            <person name="Carone J.V."/>
            <person name="Caskin T.P."/>
            <person name="Diamond M."/>
            <person name="Durham M.E."/>
            <person name="Foxe J.M."/>
            <person name="Go M."/>
            <person name="Henderson B.A."/>
            <person name="Jones I.B."/>
            <person name="McGettigan J.A."/>
            <person name="Micheletti S.J."/>
            <person name="Nasrallah M.E."/>
            <person name="Ortiz D."/>
            <person name="Piller C.R."/>
            <person name="Privatt S.R."/>
            <person name="Schneider S.L."/>
            <person name="Sharp S."/>
            <person name="Smith T.C."/>
            <person name="Stanton J.D."/>
            <person name="Ullery H.E."/>
            <person name="Wilson R.J."/>
            <person name="Serrano M.G."/>
            <person name="Buck G."/>
            <person name="Lee V."/>
            <person name="Wang Y."/>
            <person name="Carvalho R."/>
            <person name="Voegtly L."/>
            <person name="Shi R."/>
            <person name="Duckworth R."/>
            <person name="Johnson A."/>
            <person name="Loviza R."/>
            <person name="Walstead R."/>
            <person name="Shah Z."/>
            <person name="Kiflezghi M."/>
            <person name="Wade K."/>
            <person name="Ball S.L."/>
            <person name="Bradley K.W."/>
            <person name="Asai D.J."/>
            <person name="Bowman C.A."/>
            <person name="Russell D.A."/>
            <person name="Pope W.H."/>
            <person name="Jacobs-Sera D."/>
            <person name="Hendrix R.W."/>
            <person name="Hatfull G.F."/>
        </authorList>
    </citation>
    <scope>NUCLEOTIDE SEQUENCE [LARGE SCALE GENOMIC DNA]</scope>
</reference>
<dbReference type="PANTHER" id="PTHR11953:SF2">
    <property type="entry name" value="EXOSOME COMPLEX COMPONENT MTR3"/>
    <property type="match status" value="1"/>
</dbReference>
<evidence type="ECO:0000256" key="8">
    <source>
        <dbReference type="ARBA" id="ARBA00023242"/>
    </source>
</evidence>
<name>A0A0S4TI67_CRYHO</name>
<dbReference type="VEuPathDB" id="CryptoDB:Chro.60409"/>
<dbReference type="Proteomes" id="UP001429100">
    <property type="component" value="Unassembled WGS sequence"/>
</dbReference>
<gene>
    <name evidence="10" type="ORF">CHUDEA6_3540</name>
    <name evidence="11" type="ORF">GY17_00000366</name>
</gene>
<reference evidence="11 12" key="1">
    <citation type="submission" date="2014-11" db="EMBL/GenBank/DDBJ databases">
        <title>Comparative genomic analysis of Cryptosporidium hominis reveals occurrence of genetic recombination in virulent subtypes.</title>
        <authorList>
            <person name="Guo Y."/>
            <person name="Tang K."/>
            <person name="Frace M."/>
            <person name="Li N."/>
            <person name="Roellig D.M."/>
            <person name="Sammons S."/>
            <person name="Knipe K."/>
            <person name="Rowe L."/>
            <person name="Feng Y."/>
            <person name="Xiao L."/>
        </authorList>
    </citation>
    <scope>NUCLEOTIDE SEQUENCE [LARGE SCALE GENOMIC DNA]</scope>
    <source>
        <strain evidence="11">30976</strain>
    </source>
</reference>
<keyword evidence="5" id="KW-0698">rRNA processing</keyword>
<feature type="domain" description="Exoribonuclease phosphorolytic" evidence="9">
    <location>
        <begin position="55"/>
        <end position="190"/>
    </location>
</feature>
<evidence type="ECO:0000256" key="5">
    <source>
        <dbReference type="ARBA" id="ARBA00022552"/>
    </source>
</evidence>
<dbReference type="EMBL" id="JTAI01000007">
    <property type="protein sequence ID" value="PPS97888.1"/>
    <property type="molecule type" value="Genomic_DNA"/>
</dbReference>
<dbReference type="GO" id="GO:0000176">
    <property type="term" value="C:nuclear exosome (RNase complex)"/>
    <property type="evidence" value="ECO:0007669"/>
    <property type="project" value="TreeGrafter"/>
</dbReference>
<keyword evidence="12" id="KW-1185">Reference proteome</keyword>
<evidence type="ECO:0000256" key="6">
    <source>
        <dbReference type="ARBA" id="ARBA00022835"/>
    </source>
</evidence>
<dbReference type="GO" id="GO:0071051">
    <property type="term" value="P:poly(A)-dependent snoRNA 3'-end processing"/>
    <property type="evidence" value="ECO:0007669"/>
    <property type="project" value="TreeGrafter"/>
</dbReference>
<organism evidence="10">
    <name type="scientific">Cryptosporidium hominis</name>
    <dbReference type="NCBI Taxonomy" id="237895"/>
    <lineage>
        <taxon>Eukaryota</taxon>
        <taxon>Sar</taxon>
        <taxon>Alveolata</taxon>
        <taxon>Apicomplexa</taxon>
        <taxon>Conoidasida</taxon>
        <taxon>Coccidia</taxon>
        <taxon>Eucoccidiorida</taxon>
        <taxon>Eimeriorina</taxon>
        <taxon>Cryptosporidiidae</taxon>
        <taxon>Cryptosporidium</taxon>
    </lineage>
</organism>
<dbReference type="GO" id="GO:0000177">
    <property type="term" value="C:cytoplasmic exosome (RNase complex)"/>
    <property type="evidence" value="ECO:0007669"/>
    <property type="project" value="TreeGrafter"/>
</dbReference>
<dbReference type="PANTHER" id="PTHR11953">
    <property type="entry name" value="EXOSOME COMPLEX COMPONENT"/>
    <property type="match status" value="1"/>
</dbReference>
<dbReference type="InterPro" id="IPR027408">
    <property type="entry name" value="PNPase/RNase_PH_dom_sf"/>
</dbReference>
<dbReference type="InterPro" id="IPR001247">
    <property type="entry name" value="ExoRNase_PH_dom1"/>
</dbReference>
<dbReference type="Pfam" id="PF01138">
    <property type="entry name" value="RNase_PH"/>
    <property type="match status" value="1"/>
</dbReference>
<keyword evidence="8" id="KW-0539">Nucleus</keyword>
<comment type="subcellular location">
    <subcellularLocation>
        <location evidence="2">Cytoplasm</location>
    </subcellularLocation>
    <subcellularLocation>
        <location evidence="1">Nucleus</location>
    </subcellularLocation>
</comment>